<sequence>MLLAALQAPGAMAQSAAGDAPSQPVLLAAGSLRAAMGELLAAYRAGGGAAFSAVYGPSGKLRKDIEGGRAVDVFASASSEHTAALARQGLLGEPAVFTHNALCVVSRPELKLRSENLLGELGKPTLRLATSTPGSDPMGDYTWQFFRKADGRQPGLYAILDAKALKLSGTAELAPDSTLPYVTAFEQDKADAYVMYCTNAVLTKQAVPRLEILRIPDALNVRSSYGIAARSGSAEGERLLGFVLGPAGQAILRQHGFH</sequence>
<evidence type="ECO:0000313" key="2">
    <source>
        <dbReference type="Proteomes" id="UP001163336"/>
    </source>
</evidence>
<dbReference type="PANTHER" id="PTHR30632:SF0">
    <property type="entry name" value="SULFATE-BINDING PROTEIN"/>
    <property type="match status" value="1"/>
</dbReference>
<dbReference type="EMBL" id="AP026966">
    <property type="protein sequence ID" value="BDT60152.1"/>
    <property type="molecule type" value="Genomic_DNA"/>
</dbReference>
<name>A0ABN6TD56_9BURK</name>
<dbReference type="PANTHER" id="PTHR30632">
    <property type="entry name" value="MOLYBDATE-BINDING PERIPLASMIC PROTEIN"/>
    <property type="match status" value="1"/>
</dbReference>
<dbReference type="SUPFAM" id="SSF53850">
    <property type="entry name" value="Periplasmic binding protein-like II"/>
    <property type="match status" value="1"/>
</dbReference>
<gene>
    <name evidence="1" type="ORF">MasN3_36460</name>
</gene>
<protein>
    <submittedName>
        <fullName evidence="1">ABC transporter substrate-binding protein</fullName>
    </submittedName>
</protein>
<dbReference type="Proteomes" id="UP001163336">
    <property type="component" value="Chromosome"/>
</dbReference>
<accession>A0ABN6TD56</accession>
<dbReference type="Pfam" id="PF13531">
    <property type="entry name" value="SBP_bac_11"/>
    <property type="match status" value="1"/>
</dbReference>
<dbReference type="Gene3D" id="3.40.190.10">
    <property type="entry name" value="Periplasmic binding protein-like II"/>
    <property type="match status" value="2"/>
</dbReference>
<keyword evidence="2" id="KW-1185">Reference proteome</keyword>
<evidence type="ECO:0000313" key="1">
    <source>
        <dbReference type="EMBL" id="BDT60152.1"/>
    </source>
</evidence>
<proteinExistence type="predicted"/>
<dbReference type="InterPro" id="IPR050682">
    <property type="entry name" value="ModA/WtpA"/>
</dbReference>
<reference evidence="1" key="1">
    <citation type="submission" date="2022-11" db="EMBL/GenBank/DDBJ databases">
        <title>Isolation and characterization of PLA-degrading bacterium Massilia sp. from Antarctic soil.</title>
        <authorList>
            <person name="Sato K."/>
            <person name="Gomez-Fuentes C."/>
            <person name="Ahmad S.A."/>
            <person name="Zulkharnain A."/>
        </authorList>
    </citation>
    <scope>NUCLEOTIDE SEQUENCE</scope>
    <source>
        <strain evidence="1">N-3</strain>
    </source>
</reference>
<organism evidence="1 2">
    <name type="scientific">Massilia varians</name>
    <dbReference type="NCBI Taxonomy" id="457921"/>
    <lineage>
        <taxon>Bacteria</taxon>
        <taxon>Pseudomonadati</taxon>
        <taxon>Pseudomonadota</taxon>
        <taxon>Betaproteobacteria</taxon>
        <taxon>Burkholderiales</taxon>
        <taxon>Oxalobacteraceae</taxon>
        <taxon>Telluria group</taxon>
        <taxon>Massilia</taxon>
    </lineage>
</organism>